<dbReference type="Proteomes" id="UP000266841">
    <property type="component" value="Unassembled WGS sequence"/>
</dbReference>
<reference evidence="2 3" key="1">
    <citation type="journal article" date="2012" name="Genome Biol.">
        <title>Genome and low-iron response of an oceanic diatom adapted to chronic iron limitation.</title>
        <authorList>
            <person name="Lommer M."/>
            <person name="Specht M."/>
            <person name="Roy A.S."/>
            <person name="Kraemer L."/>
            <person name="Andreson R."/>
            <person name="Gutowska M.A."/>
            <person name="Wolf J."/>
            <person name="Bergner S.V."/>
            <person name="Schilhabel M.B."/>
            <person name="Klostermeier U.C."/>
            <person name="Beiko R.G."/>
            <person name="Rosenstiel P."/>
            <person name="Hippler M."/>
            <person name="Laroche J."/>
        </authorList>
    </citation>
    <scope>NUCLEOTIDE SEQUENCE [LARGE SCALE GENOMIC DNA]</scope>
    <source>
        <strain evidence="2 3">CCMP1005</strain>
    </source>
</reference>
<gene>
    <name evidence="2" type="ORF">THAOC_16990</name>
</gene>
<evidence type="ECO:0000313" key="3">
    <source>
        <dbReference type="Proteomes" id="UP000266841"/>
    </source>
</evidence>
<keyword evidence="1" id="KW-1133">Transmembrane helix</keyword>
<protein>
    <submittedName>
        <fullName evidence="2">Uncharacterized protein</fullName>
    </submittedName>
</protein>
<sequence length="55" mass="6399">MTHHGVTTALDSGIVPGPATVVSWVSQRDIYIYIYSYIYILYIYIYIYIITTYIT</sequence>
<evidence type="ECO:0000313" key="2">
    <source>
        <dbReference type="EMBL" id="EJK62399.1"/>
    </source>
</evidence>
<comment type="caution">
    <text evidence="2">The sequence shown here is derived from an EMBL/GenBank/DDBJ whole genome shotgun (WGS) entry which is preliminary data.</text>
</comment>
<dbReference type="AlphaFoldDB" id="K0SBS6"/>
<organism evidence="2 3">
    <name type="scientific">Thalassiosira oceanica</name>
    <name type="common">Marine diatom</name>
    <dbReference type="NCBI Taxonomy" id="159749"/>
    <lineage>
        <taxon>Eukaryota</taxon>
        <taxon>Sar</taxon>
        <taxon>Stramenopiles</taxon>
        <taxon>Ochrophyta</taxon>
        <taxon>Bacillariophyta</taxon>
        <taxon>Coscinodiscophyceae</taxon>
        <taxon>Thalassiosirophycidae</taxon>
        <taxon>Thalassiosirales</taxon>
        <taxon>Thalassiosiraceae</taxon>
        <taxon>Thalassiosira</taxon>
    </lineage>
</organism>
<proteinExistence type="predicted"/>
<feature type="transmembrane region" description="Helical" evidence="1">
    <location>
        <begin position="30"/>
        <end position="54"/>
    </location>
</feature>
<dbReference type="EMBL" id="AGNL01018914">
    <property type="protein sequence ID" value="EJK62399.1"/>
    <property type="molecule type" value="Genomic_DNA"/>
</dbReference>
<feature type="non-terminal residue" evidence="2">
    <location>
        <position position="55"/>
    </location>
</feature>
<evidence type="ECO:0000256" key="1">
    <source>
        <dbReference type="SAM" id="Phobius"/>
    </source>
</evidence>
<keyword evidence="1" id="KW-0812">Transmembrane</keyword>
<keyword evidence="1" id="KW-0472">Membrane</keyword>
<name>K0SBS6_THAOC</name>
<keyword evidence="3" id="KW-1185">Reference proteome</keyword>
<accession>K0SBS6</accession>